<dbReference type="PROSITE" id="PS01230">
    <property type="entry name" value="TRMA_1"/>
    <property type="match status" value="1"/>
</dbReference>
<dbReference type="PANTHER" id="PTHR11061:SF30">
    <property type="entry name" value="TRNA (URACIL(54)-C(5))-METHYLTRANSFERASE"/>
    <property type="match status" value="1"/>
</dbReference>
<gene>
    <name evidence="7" type="primary">rlmD</name>
    <name evidence="7" type="ORF">HZA61_14880</name>
</gene>
<dbReference type="PROSITE" id="PS51687">
    <property type="entry name" value="SAM_MT_RNA_M5U"/>
    <property type="match status" value="1"/>
</dbReference>
<dbReference type="Pfam" id="PF05958">
    <property type="entry name" value="tRNA_U5-meth_tr"/>
    <property type="match status" value="1"/>
</dbReference>
<sequence>MKVRDLLTLRVEDLALGGKALARHEGCVVFVDRGLPGDRITARVSKKQRSFAEAKLVSVDEPSADRIAARCAHEAVCGGCRLQELPYEQQVAVKERQVRETLQHLAGIANPKVNPIVHAPEPWHYRNKMEFSFMRAPDGSAVLGMHERGTWDKVFELRECWLTSPLVVEITRLTQRFARERRWEPYHPTQHVGVVRFLTVRHLVTTGECAVHLIAASDQMDGLSEWADAVMALSPEVKSVTLGLNTAHSNVAFMEEEIVLRGSDAIVERLLGLEFEVVGSAFLQTNSAQAEHLYQGALDAAQLTGDETVLDLYCGAGTMTLLFARAAKRAVGVETVSDAIDRARRNAQRNGLGETQFECGEARMILREWAQGKRADAPKPDLIVVDPPRAGLHPRVVFRCAELAPKRIVYVSCNPATLARDLKDFAAYGYELAEVTPYDMFPHTPHIECVARIERTAGAKA</sequence>
<dbReference type="EC" id="2.1.1.190" evidence="7"/>
<dbReference type="Proteomes" id="UP000696931">
    <property type="component" value="Unassembled WGS sequence"/>
</dbReference>
<keyword evidence="3 4" id="KW-0949">S-adenosyl-L-methionine</keyword>
<dbReference type="Gene3D" id="2.40.50.140">
    <property type="entry name" value="Nucleic acid-binding proteins"/>
    <property type="match status" value="1"/>
</dbReference>
<dbReference type="Gene3D" id="3.40.50.150">
    <property type="entry name" value="Vaccinia Virus protein VP39"/>
    <property type="match status" value="1"/>
</dbReference>
<keyword evidence="2 4" id="KW-0808">Transferase</keyword>
<dbReference type="SUPFAM" id="SSF50249">
    <property type="entry name" value="Nucleic acid-binding proteins"/>
    <property type="match status" value="1"/>
</dbReference>
<comment type="similarity">
    <text evidence="4">Belongs to the class I-like SAM-binding methyltransferase superfamily. RNA M5U methyltransferase family.</text>
</comment>
<dbReference type="CDD" id="cd02440">
    <property type="entry name" value="AdoMet_MTases"/>
    <property type="match status" value="1"/>
</dbReference>
<protein>
    <submittedName>
        <fullName evidence="7">23S rRNA (Uracil(1939)-C(5))-methyltransferase RlmD</fullName>
        <ecNumber evidence="7">2.1.1.190</ecNumber>
    </submittedName>
</protein>
<dbReference type="EMBL" id="JACRIW010000108">
    <property type="protein sequence ID" value="MBI5170771.1"/>
    <property type="molecule type" value="Genomic_DNA"/>
</dbReference>
<evidence type="ECO:0000256" key="5">
    <source>
        <dbReference type="PROSITE-ProRule" id="PRU10015"/>
    </source>
</evidence>
<dbReference type="InterPro" id="IPR002792">
    <property type="entry name" value="TRAM_dom"/>
</dbReference>
<feature type="binding site" evidence="4">
    <location>
        <position position="334"/>
    </location>
    <ligand>
        <name>S-adenosyl-L-methionine</name>
        <dbReference type="ChEBI" id="CHEBI:59789"/>
    </ligand>
</feature>
<evidence type="ECO:0000256" key="4">
    <source>
        <dbReference type="PROSITE-ProRule" id="PRU01024"/>
    </source>
</evidence>
<feature type="binding site" evidence="4">
    <location>
        <position position="386"/>
    </location>
    <ligand>
        <name>S-adenosyl-L-methionine</name>
        <dbReference type="ChEBI" id="CHEBI:59789"/>
    </ligand>
</feature>
<evidence type="ECO:0000256" key="3">
    <source>
        <dbReference type="ARBA" id="ARBA00022691"/>
    </source>
</evidence>
<feature type="binding site" evidence="4">
    <location>
        <position position="284"/>
    </location>
    <ligand>
        <name>S-adenosyl-L-methionine</name>
        <dbReference type="ChEBI" id="CHEBI:59789"/>
    </ligand>
</feature>
<dbReference type="Gene3D" id="2.40.50.1070">
    <property type="match status" value="1"/>
</dbReference>
<dbReference type="SUPFAM" id="SSF53335">
    <property type="entry name" value="S-adenosyl-L-methionine-dependent methyltransferases"/>
    <property type="match status" value="1"/>
</dbReference>
<feature type="active site" description="Nucleophile" evidence="4">
    <location>
        <position position="413"/>
    </location>
</feature>
<reference evidence="7" key="1">
    <citation type="submission" date="2020-07" db="EMBL/GenBank/DDBJ databases">
        <title>Huge and variable diversity of episymbiotic CPR bacteria and DPANN archaea in groundwater ecosystems.</title>
        <authorList>
            <person name="He C.Y."/>
            <person name="Keren R."/>
            <person name="Whittaker M."/>
            <person name="Farag I.F."/>
            <person name="Doudna J."/>
            <person name="Cate J.H.D."/>
            <person name="Banfield J.F."/>
        </authorList>
    </citation>
    <scope>NUCLEOTIDE SEQUENCE</scope>
    <source>
        <strain evidence="7">NC_groundwater_1813_Pr3_B-0.1um_71_17</strain>
    </source>
</reference>
<feature type="binding site" evidence="4">
    <location>
        <position position="313"/>
    </location>
    <ligand>
        <name>S-adenosyl-L-methionine</name>
        <dbReference type="ChEBI" id="CHEBI:59789"/>
    </ligand>
</feature>
<evidence type="ECO:0000256" key="1">
    <source>
        <dbReference type="ARBA" id="ARBA00022603"/>
    </source>
</evidence>
<evidence type="ECO:0000313" key="7">
    <source>
        <dbReference type="EMBL" id="MBI5170771.1"/>
    </source>
</evidence>
<keyword evidence="1 4" id="KW-0489">Methyltransferase</keyword>
<accession>A0A933WA89</accession>
<dbReference type="Pfam" id="PF01938">
    <property type="entry name" value="TRAM"/>
    <property type="match status" value="1"/>
</dbReference>
<evidence type="ECO:0000313" key="8">
    <source>
        <dbReference type="Proteomes" id="UP000696931"/>
    </source>
</evidence>
<dbReference type="InterPro" id="IPR010280">
    <property type="entry name" value="U5_MeTrfase_fam"/>
</dbReference>
<feature type="domain" description="TRAM" evidence="6">
    <location>
        <begin position="1"/>
        <end position="58"/>
    </location>
</feature>
<evidence type="ECO:0000259" key="6">
    <source>
        <dbReference type="PROSITE" id="PS50926"/>
    </source>
</evidence>
<dbReference type="InterPro" id="IPR030390">
    <property type="entry name" value="MeTrfase_TrmA_AS"/>
</dbReference>
<dbReference type="AlphaFoldDB" id="A0A933WA89"/>
<dbReference type="GO" id="GO:0070041">
    <property type="term" value="F:rRNA (uridine-C5-)-methyltransferase activity"/>
    <property type="evidence" value="ECO:0007669"/>
    <property type="project" value="TreeGrafter"/>
</dbReference>
<proteinExistence type="inferred from homology"/>
<organism evidence="7 8">
    <name type="scientific">Eiseniibacteriota bacterium</name>
    <dbReference type="NCBI Taxonomy" id="2212470"/>
    <lineage>
        <taxon>Bacteria</taxon>
        <taxon>Candidatus Eiseniibacteriota</taxon>
    </lineage>
</organism>
<dbReference type="PROSITE" id="PS50926">
    <property type="entry name" value="TRAM"/>
    <property type="match status" value="1"/>
</dbReference>
<feature type="active site" evidence="5">
    <location>
        <position position="413"/>
    </location>
</feature>
<comment type="caution">
    <text evidence="7">The sequence shown here is derived from an EMBL/GenBank/DDBJ whole genome shotgun (WGS) entry which is preliminary data.</text>
</comment>
<dbReference type="InterPro" id="IPR029063">
    <property type="entry name" value="SAM-dependent_MTases_sf"/>
</dbReference>
<dbReference type="NCBIfam" id="TIGR00479">
    <property type="entry name" value="rumA"/>
    <property type="match status" value="1"/>
</dbReference>
<dbReference type="PANTHER" id="PTHR11061">
    <property type="entry name" value="RNA M5U METHYLTRANSFERASE"/>
    <property type="match status" value="1"/>
</dbReference>
<dbReference type="GO" id="GO:0070475">
    <property type="term" value="P:rRNA base methylation"/>
    <property type="evidence" value="ECO:0007669"/>
    <property type="project" value="TreeGrafter"/>
</dbReference>
<name>A0A933WA89_UNCEI</name>
<dbReference type="FunFam" id="3.40.50.150:FF:000009">
    <property type="entry name" value="23S rRNA (Uracil(1939)-C(5))-methyltransferase RlmD"/>
    <property type="match status" value="1"/>
</dbReference>
<evidence type="ECO:0000256" key="2">
    <source>
        <dbReference type="ARBA" id="ARBA00022679"/>
    </source>
</evidence>
<dbReference type="InterPro" id="IPR012340">
    <property type="entry name" value="NA-bd_OB-fold"/>
</dbReference>